<dbReference type="CDD" id="cd18127">
    <property type="entry name" value="GAPDH_II_C"/>
    <property type="match status" value="1"/>
</dbReference>
<protein>
    <submittedName>
        <fullName evidence="4">Type II glyceraldehyde-3-phosphate dehydrogenase</fullName>
        <ecNumber evidence="4">1.2.1.59</ecNumber>
    </submittedName>
</protein>
<dbReference type="HAMAP" id="MF_00559">
    <property type="entry name" value="G3P_dehdrog_arch"/>
    <property type="match status" value="1"/>
</dbReference>
<dbReference type="EC" id="1.2.1.59" evidence="4"/>
<reference evidence="4 5" key="1">
    <citation type="submission" date="2024-03" db="EMBL/GenBank/DDBJ databases">
        <title>Phenotype and Genome Characterization of a Sulfate-Reducing Bacterium Pseudodesulfovibrio sp. strain 5S69, isolated from Petroleum Reservoir in Tatarstan (Russia).</title>
        <authorList>
            <person name="Bidzhieva S.K."/>
            <person name="Kadnikov V."/>
            <person name="Tourova T.P."/>
            <person name="Samigullina S.R."/>
            <person name="Sokolova D.S."/>
            <person name="Poltaraus A.B."/>
            <person name="Avtukh A.N."/>
            <person name="Tereshina V.M."/>
            <person name="Mardanov A.V."/>
            <person name="Nazina T.N."/>
        </authorList>
    </citation>
    <scope>NUCLEOTIDE SEQUENCE [LARGE SCALE GENOMIC DNA]</scope>
    <source>
        <strain evidence="4 5">5S69</strain>
    </source>
</reference>
<dbReference type="NCBIfam" id="NF003251">
    <property type="entry name" value="PRK04207.1"/>
    <property type="match status" value="1"/>
</dbReference>
<keyword evidence="2" id="KW-0520">NAD</keyword>
<dbReference type="Gene3D" id="3.40.50.720">
    <property type="entry name" value="NAD(P)-binding Rossmann-like Domain"/>
    <property type="match status" value="1"/>
</dbReference>
<dbReference type="EMBL" id="CP146609">
    <property type="protein sequence ID" value="WWX23719.1"/>
    <property type="molecule type" value="Genomic_DNA"/>
</dbReference>
<dbReference type="SMART" id="SM00846">
    <property type="entry name" value="Gp_dh_N"/>
    <property type="match status" value="1"/>
</dbReference>
<dbReference type="SUPFAM" id="SSF51735">
    <property type="entry name" value="NAD(P)-binding Rossmann-fold domains"/>
    <property type="match status" value="1"/>
</dbReference>
<dbReference type="SUPFAM" id="SSF55347">
    <property type="entry name" value="Glyceraldehyde-3-phosphate dehydrogenase-like, C-terminal domain"/>
    <property type="match status" value="1"/>
</dbReference>
<dbReference type="GO" id="GO:0043891">
    <property type="term" value="F:glyceraldehyde-3-phosphate dehydrogenase [NAD(P)+] (phosphorylating) activity"/>
    <property type="evidence" value="ECO:0007669"/>
    <property type="project" value="UniProtKB-EC"/>
</dbReference>
<dbReference type="Proteomes" id="UP001385389">
    <property type="component" value="Chromosome"/>
</dbReference>
<dbReference type="InterPro" id="IPR020831">
    <property type="entry name" value="GlycerAld/Erythrose_P_DH"/>
</dbReference>
<dbReference type="InterPro" id="IPR020829">
    <property type="entry name" value="GlycerAld_3-P_DH_cat"/>
</dbReference>
<dbReference type="InterPro" id="IPR006436">
    <property type="entry name" value="Glyceraldehyde-3-P_DH_2_arc"/>
</dbReference>
<organism evidence="4 5">
    <name type="scientific">Pseudodesulfovibrio methanolicus</name>
    <dbReference type="NCBI Taxonomy" id="3126690"/>
    <lineage>
        <taxon>Bacteria</taxon>
        <taxon>Pseudomonadati</taxon>
        <taxon>Thermodesulfobacteriota</taxon>
        <taxon>Desulfovibrionia</taxon>
        <taxon>Desulfovibrionales</taxon>
        <taxon>Desulfovibrionaceae</taxon>
    </lineage>
</organism>
<dbReference type="CDD" id="cd02278">
    <property type="entry name" value="GAPDH_II_N"/>
    <property type="match status" value="1"/>
</dbReference>
<keyword evidence="5" id="KW-1185">Reference proteome</keyword>
<proteinExistence type="inferred from homology"/>
<dbReference type="Gene3D" id="3.30.360.10">
    <property type="entry name" value="Dihydrodipicolinate Reductase, domain 2"/>
    <property type="match status" value="1"/>
</dbReference>
<dbReference type="InterPro" id="IPR036291">
    <property type="entry name" value="NAD(P)-bd_dom_sf"/>
</dbReference>
<gene>
    <name evidence="4" type="ORF">V8V93_05820</name>
</gene>
<evidence type="ECO:0000256" key="2">
    <source>
        <dbReference type="ARBA" id="ARBA00023027"/>
    </source>
</evidence>
<sequence length="347" mass="37932">MVNVGIVGYGIIGQRLADGVSLQEDMELVGVCDVAPTLTVRALHESGMPYDLYNAIPENDKLFKEAGIPLSGSFEDLVDKCDIILDATVAGIGAKNKAYYESKGKKAVFQGGESNDVADVFFHGYANYAKGIGKNYLKLTSCNTTGFIRAIDCLDEAVGVEKVAITIIRRIADPGDYHRGLTNALKVDKAPNHQCVDLMTIMPHIQATGILVHTPVTHGHIITLVVTPKKEISPAEAEKLFRRHDRIRVVSLDEGFLGNASMFRYARDLGNYRSDMYEIALWKDTLVSSGKDLMFAINIPQESVTIPESIDAIRAAMGMQSDPAEGVALTNKYLGMGKWKTPQYMKG</sequence>
<evidence type="ECO:0000256" key="1">
    <source>
        <dbReference type="ARBA" id="ARBA00023002"/>
    </source>
</evidence>
<evidence type="ECO:0000313" key="5">
    <source>
        <dbReference type="Proteomes" id="UP001385389"/>
    </source>
</evidence>
<dbReference type="Pfam" id="PF02800">
    <property type="entry name" value="Gp_dh_C"/>
    <property type="match status" value="1"/>
</dbReference>
<keyword evidence="1 4" id="KW-0560">Oxidoreductase</keyword>
<accession>A0ABZ2J232</accession>
<evidence type="ECO:0000259" key="3">
    <source>
        <dbReference type="SMART" id="SM00846"/>
    </source>
</evidence>
<name>A0ABZ2J232_9BACT</name>
<evidence type="ECO:0000313" key="4">
    <source>
        <dbReference type="EMBL" id="WWX23719.1"/>
    </source>
</evidence>
<dbReference type="InterPro" id="IPR020828">
    <property type="entry name" value="GlycerAld_3-P_DH_NAD(P)-bd"/>
</dbReference>
<feature type="domain" description="Glyceraldehyde 3-phosphate dehydrogenase NAD(P) binding" evidence="3">
    <location>
        <begin position="2"/>
        <end position="142"/>
    </location>
</feature>
<dbReference type="NCBIfam" id="TIGR01546">
    <property type="entry name" value="GAPDH-II_archae"/>
    <property type="match status" value="1"/>
</dbReference>
<dbReference type="RefSeq" id="WP_338669416.1">
    <property type="nucleotide sequence ID" value="NZ_CP146609.1"/>
</dbReference>
<dbReference type="PIRSF" id="PIRSF000149">
    <property type="entry name" value="GAP_DH"/>
    <property type="match status" value="1"/>
</dbReference>